<reference evidence="2 7" key="5">
    <citation type="submission" date="2022-07" db="EMBL/GenBank/DDBJ databases">
        <title>The wastewater resistome of Residential Aged Care Facilities indicates a role of antimicrobial stewardship in reducing resistance.</title>
        <authorList>
            <person name="Sapula S."/>
            <person name="Hart B.J."/>
            <person name="Henrietta V."/>
            <person name="Amsalu A."/>
            <person name="Jon W."/>
            <person name="Siderius N."/>
            <person name="Nguyen L."/>
            <person name="Turnidge J."/>
            <person name="Gerber C."/>
        </authorList>
    </citation>
    <scope>NUCLEOTIDE SEQUENCE [LARGE SCALE GENOMIC DNA]</scope>
    <source>
        <strain evidence="2 7">ECA685</strain>
    </source>
</reference>
<dbReference type="EMBL" id="DADRWU010000069">
    <property type="protein sequence ID" value="HBA4249173.1"/>
    <property type="molecule type" value="Genomic_DNA"/>
</dbReference>
<organism evidence="1">
    <name type="scientific">Escherichia coli</name>
    <dbReference type="NCBI Taxonomy" id="562"/>
    <lineage>
        <taxon>Bacteria</taxon>
        <taxon>Pseudomonadati</taxon>
        <taxon>Pseudomonadota</taxon>
        <taxon>Gammaproteobacteria</taxon>
        <taxon>Enterobacterales</taxon>
        <taxon>Enterobacteriaceae</taxon>
        <taxon>Escherichia</taxon>
    </lineage>
</organism>
<protein>
    <submittedName>
        <fullName evidence="3">DUF2913 domain-containing protein</fullName>
    </submittedName>
    <submittedName>
        <fullName evidence="1">DUF2913 family protein</fullName>
    </submittedName>
</protein>
<dbReference type="RefSeq" id="WP_001445935.1">
    <property type="nucleotide sequence ID" value="NZ_AP018397.1"/>
</dbReference>
<evidence type="ECO:0000313" key="5">
    <source>
        <dbReference type="Proteomes" id="UP000288459"/>
    </source>
</evidence>
<dbReference type="Proteomes" id="UP001247581">
    <property type="component" value="Unassembled WGS sequence"/>
</dbReference>
<dbReference type="EMBL" id="NPIM01000070">
    <property type="protein sequence ID" value="RVE16168.1"/>
    <property type="molecule type" value="Genomic_DNA"/>
</dbReference>
<reference evidence="1" key="2">
    <citation type="journal article" date="2018" name="Genome Biol.">
        <title>SKESA: strategic k-mer extension for scrupulous assemblies.</title>
        <authorList>
            <person name="Souvorov A."/>
            <person name="Agarwala R."/>
            <person name="Lipman D.J."/>
        </authorList>
    </citation>
    <scope>NUCLEOTIDE SEQUENCE</scope>
    <source>
        <strain evidence="1">ST-87-5</strain>
    </source>
</reference>
<evidence type="ECO:0000313" key="6">
    <source>
        <dbReference type="Proteomes" id="UP000290652"/>
    </source>
</evidence>
<evidence type="ECO:0000313" key="1">
    <source>
        <dbReference type="EMBL" id="HBA4249173.1"/>
    </source>
</evidence>
<evidence type="ECO:0000313" key="4">
    <source>
        <dbReference type="EMBL" id="RXB21225.1"/>
    </source>
</evidence>
<name>A0A3L3VVR6_ECOLX</name>
<dbReference type="InterPro" id="IPR021316">
    <property type="entry name" value="DUF2913"/>
</dbReference>
<dbReference type="Proteomes" id="UP000871786">
    <property type="component" value="Unassembled WGS sequence"/>
</dbReference>
<sequence>MTLTEKTGHLAWCALVALALARQEQGELSPAQENLFLTRWLAAALKQRRFSRDVAQDIGWLLNQGRLLGVRAKLADKLGYVWRSCSGELTEQNDMFRLTYALETAKDMGWNYRVMSDREWAGRYALVLNPGVNGVYLLRTNLDAAFDDNGQQTNPLTVRLTGNVTGIMKLLNRCGWQAEPESGASLPGHQFSLMARQRVPGKGD</sequence>
<dbReference type="Proteomes" id="UP000290652">
    <property type="component" value="Unassembled WGS sequence"/>
</dbReference>
<dbReference type="Proteomes" id="UP000288459">
    <property type="component" value="Unassembled WGS sequence"/>
</dbReference>
<dbReference type="AlphaFoldDB" id="A0A3L3VVR6"/>
<evidence type="ECO:0000313" key="3">
    <source>
        <dbReference type="EMBL" id="RVE16168.1"/>
    </source>
</evidence>
<dbReference type="EMBL" id="JANIDP010000096">
    <property type="protein sequence ID" value="MDR6048553.1"/>
    <property type="molecule type" value="Genomic_DNA"/>
</dbReference>
<gene>
    <name evidence="3" type="ORF">CIG67_02930</name>
    <name evidence="4" type="ORF">EPS97_23015</name>
    <name evidence="1" type="ORF">J5U05_004405</name>
    <name evidence="2" type="ORF">NQD80_22655</name>
</gene>
<evidence type="ECO:0000313" key="7">
    <source>
        <dbReference type="Proteomes" id="UP001247581"/>
    </source>
</evidence>
<reference evidence="3 5" key="1">
    <citation type="submission" date="2017-08" db="EMBL/GenBank/DDBJ databases">
        <title>Sequencing of Escherichia coli CCPM 6219.</title>
        <authorList>
            <person name="Liu S.-L."/>
            <person name="Zhou Y.-J."/>
            <person name="Zhao M.-F."/>
        </authorList>
    </citation>
    <scope>NUCLEOTIDE SEQUENCE [LARGE SCALE GENOMIC DNA]</scope>
    <source>
        <strain evidence="3 5">CCPM 6219</strain>
    </source>
</reference>
<proteinExistence type="predicted"/>
<accession>A0A3L3VVR6</accession>
<dbReference type="EMBL" id="SCIU01000085">
    <property type="protein sequence ID" value="RXB21225.1"/>
    <property type="molecule type" value="Genomic_DNA"/>
</dbReference>
<reference evidence="1" key="4">
    <citation type="submission" date="2021-03" db="EMBL/GenBank/DDBJ databases">
        <authorList>
            <consortium name="NCBI Pathogen Detection Project"/>
        </authorList>
    </citation>
    <scope>NUCLEOTIDE SEQUENCE</scope>
    <source>
        <strain evidence="1">ST-87-5</strain>
    </source>
</reference>
<reference evidence="4 6" key="3">
    <citation type="submission" date="2019-01" db="EMBL/GenBank/DDBJ databases">
        <title>Genomic analysis of febrile catheter-associated UTI E. coli isolates.</title>
        <authorList>
            <person name="Potter R."/>
            <person name="Zou Z."/>
            <person name="Henderson J."/>
            <person name="Dantas G."/>
        </authorList>
    </citation>
    <scope>NUCLEOTIDE SEQUENCE [LARGE SCALE GENOMIC DNA]</scope>
    <source>
        <strain evidence="4 6">49_rectal</strain>
    </source>
</reference>
<comment type="caution">
    <text evidence="1">The sequence shown here is derived from an EMBL/GenBank/DDBJ whole genome shotgun (WGS) entry which is preliminary data.</text>
</comment>
<dbReference type="Pfam" id="PF11140">
    <property type="entry name" value="DUF2913"/>
    <property type="match status" value="1"/>
</dbReference>
<evidence type="ECO:0000313" key="2">
    <source>
        <dbReference type="EMBL" id="MDR6048553.1"/>
    </source>
</evidence>